<evidence type="ECO:0000256" key="6">
    <source>
        <dbReference type="ARBA" id="ARBA00023014"/>
    </source>
</evidence>
<evidence type="ECO:0000256" key="2">
    <source>
        <dbReference type="ARBA" id="ARBA00022485"/>
    </source>
</evidence>
<dbReference type="EMBL" id="PEWV01000075">
    <property type="protein sequence ID" value="PIU40925.1"/>
    <property type="molecule type" value="Genomic_DNA"/>
</dbReference>
<dbReference type="InterPro" id="IPR050377">
    <property type="entry name" value="Radical_SAM_PqqE_MftC-like"/>
</dbReference>
<keyword evidence="5" id="KW-0408">Iron</keyword>
<proteinExistence type="predicted"/>
<evidence type="ECO:0000256" key="3">
    <source>
        <dbReference type="ARBA" id="ARBA00022691"/>
    </source>
</evidence>
<dbReference type="CDD" id="cd01335">
    <property type="entry name" value="Radical_SAM"/>
    <property type="match status" value="1"/>
</dbReference>
<dbReference type="InterPro" id="IPR007197">
    <property type="entry name" value="rSAM"/>
</dbReference>
<dbReference type="PROSITE" id="PS51918">
    <property type="entry name" value="RADICAL_SAM"/>
    <property type="match status" value="1"/>
</dbReference>
<evidence type="ECO:0000259" key="7">
    <source>
        <dbReference type="PROSITE" id="PS51918"/>
    </source>
</evidence>
<feature type="domain" description="Radical SAM core" evidence="7">
    <location>
        <begin position="2"/>
        <end position="218"/>
    </location>
</feature>
<dbReference type="InterPro" id="IPR006638">
    <property type="entry name" value="Elp3/MiaA/NifB-like_rSAM"/>
</dbReference>
<dbReference type="SFLD" id="SFLDG01067">
    <property type="entry name" value="SPASM/twitch_domain_containing"/>
    <property type="match status" value="1"/>
</dbReference>
<dbReference type="InterPro" id="IPR023885">
    <property type="entry name" value="4Fe4S-binding_SPASM_dom"/>
</dbReference>
<dbReference type="Pfam" id="PF04055">
    <property type="entry name" value="Radical_SAM"/>
    <property type="match status" value="1"/>
</dbReference>
<comment type="cofactor">
    <cofactor evidence="1">
        <name>[4Fe-4S] cluster</name>
        <dbReference type="ChEBI" id="CHEBI:49883"/>
    </cofactor>
</comment>
<organism evidence="8 9">
    <name type="scientific">Candidatus Aquitaenariimonas noxiae</name>
    <dbReference type="NCBI Taxonomy" id="1974741"/>
    <lineage>
        <taxon>Bacteria</taxon>
        <taxon>Pseudomonadati</taxon>
        <taxon>Candidatus Omnitrophota</taxon>
        <taxon>Candidatus Aquitaenariimonas</taxon>
    </lineage>
</organism>
<dbReference type="InterPro" id="IPR013785">
    <property type="entry name" value="Aldolase_TIM"/>
</dbReference>
<dbReference type="InterPro" id="IPR058240">
    <property type="entry name" value="rSAM_sf"/>
</dbReference>
<dbReference type="PANTHER" id="PTHR11228:SF7">
    <property type="entry name" value="PQQA PEPTIDE CYCLASE"/>
    <property type="match status" value="1"/>
</dbReference>
<dbReference type="Proteomes" id="UP000230052">
    <property type="component" value="Unassembled WGS sequence"/>
</dbReference>
<keyword evidence="2" id="KW-0004">4Fe-4S</keyword>
<dbReference type="AlphaFoldDB" id="A0A2J0KRA5"/>
<evidence type="ECO:0000256" key="1">
    <source>
        <dbReference type="ARBA" id="ARBA00001966"/>
    </source>
</evidence>
<evidence type="ECO:0000256" key="5">
    <source>
        <dbReference type="ARBA" id="ARBA00023004"/>
    </source>
</evidence>
<dbReference type="GO" id="GO:0051539">
    <property type="term" value="F:4 iron, 4 sulfur cluster binding"/>
    <property type="evidence" value="ECO:0007669"/>
    <property type="project" value="UniProtKB-KW"/>
</dbReference>
<dbReference type="SUPFAM" id="SSF102114">
    <property type="entry name" value="Radical SAM enzymes"/>
    <property type="match status" value="1"/>
</dbReference>
<keyword evidence="6" id="KW-0411">Iron-sulfur</keyword>
<dbReference type="InterPro" id="IPR017200">
    <property type="entry name" value="PqqE-like"/>
</dbReference>
<protein>
    <recommendedName>
        <fullName evidence="7">Radical SAM core domain-containing protein</fullName>
    </recommendedName>
</protein>
<gene>
    <name evidence="8" type="ORF">COS99_08470</name>
</gene>
<dbReference type="Pfam" id="PF13186">
    <property type="entry name" value="SPASM"/>
    <property type="match status" value="1"/>
</dbReference>
<dbReference type="Gene3D" id="3.20.20.70">
    <property type="entry name" value="Aldolase class I"/>
    <property type="match status" value="1"/>
</dbReference>
<dbReference type="PIRSF" id="PIRSF037420">
    <property type="entry name" value="PQQ_syn_pqqE"/>
    <property type="match status" value="1"/>
</dbReference>
<dbReference type="SFLD" id="SFLDS00029">
    <property type="entry name" value="Radical_SAM"/>
    <property type="match status" value="1"/>
</dbReference>
<dbReference type="PANTHER" id="PTHR11228">
    <property type="entry name" value="RADICAL SAM DOMAIN PROTEIN"/>
    <property type="match status" value="1"/>
</dbReference>
<evidence type="ECO:0000313" key="8">
    <source>
        <dbReference type="EMBL" id="PIU40925.1"/>
    </source>
</evidence>
<dbReference type="GO" id="GO:0003824">
    <property type="term" value="F:catalytic activity"/>
    <property type="evidence" value="ECO:0007669"/>
    <property type="project" value="InterPro"/>
</dbReference>
<sequence length="340" mass="38378">MSTKEFHIQWHITSRCNSRCIHCYQDDFSNKGELGWPDLKIVCDNILGMMKEKDMRLTVALTGGEPFLKNEVWNVVDYLCNSPYVLNISFITNGTVIDRYIPKILSYPLIEEIYVSLDGVRPQTNDYVRGDSMFEKTLRNIKLLKANDLSVFIMFTLLRCNINEAEDLLDFCRKNSVDGFILERFIPLGQGLKAKDELLVPEEFNKLYKSIFSQCGLDYSEEDGAKYHALKVELKGGAGNVSGLYGAECIVGKDGCALLPDGTVLPCRRFNYPLGNLLKEPLSGILANSEVLNKLKQRENLAEPCRSCSIKECQGCRALAYALTGDYLSFDPLCRLISKK</sequence>
<evidence type="ECO:0000256" key="4">
    <source>
        <dbReference type="ARBA" id="ARBA00022723"/>
    </source>
</evidence>
<dbReference type="GO" id="GO:0046872">
    <property type="term" value="F:metal ion binding"/>
    <property type="evidence" value="ECO:0007669"/>
    <property type="project" value="UniProtKB-KW"/>
</dbReference>
<reference evidence="8 9" key="1">
    <citation type="submission" date="2017-09" db="EMBL/GenBank/DDBJ databases">
        <title>Depth-based differentiation of microbial function through sediment-hosted aquifers and enrichment of novel symbionts in the deep terrestrial subsurface.</title>
        <authorList>
            <person name="Probst A.J."/>
            <person name="Ladd B."/>
            <person name="Jarett J.K."/>
            <person name="Geller-Mcgrath D.E."/>
            <person name="Sieber C.M."/>
            <person name="Emerson J.B."/>
            <person name="Anantharaman K."/>
            <person name="Thomas B.C."/>
            <person name="Malmstrom R."/>
            <person name="Stieglmeier M."/>
            <person name="Klingl A."/>
            <person name="Woyke T."/>
            <person name="Ryan C.M."/>
            <person name="Banfield J.F."/>
        </authorList>
    </citation>
    <scope>NUCLEOTIDE SEQUENCE [LARGE SCALE GENOMIC DNA]</scope>
    <source>
        <strain evidence="8">CG07_land_8_20_14_0_80_42_15</strain>
    </source>
</reference>
<dbReference type="SFLD" id="SFLDG01386">
    <property type="entry name" value="main_SPASM_domain-containing"/>
    <property type="match status" value="1"/>
</dbReference>
<comment type="caution">
    <text evidence="8">The sequence shown here is derived from an EMBL/GenBank/DDBJ whole genome shotgun (WGS) entry which is preliminary data.</text>
</comment>
<accession>A0A2J0KRA5</accession>
<evidence type="ECO:0000313" key="9">
    <source>
        <dbReference type="Proteomes" id="UP000230052"/>
    </source>
</evidence>
<keyword evidence="4" id="KW-0479">Metal-binding</keyword>
<keyword evidence="3" id="KW-0949">S-adenosyl-L-methionine</keyword>
<name>A0A2J0KRA5_9BACT</name>
<dbReference type="SMART" id="SM00729">
    <property type="entry name" value="Elp3"/>
    <property type="match status" value="1"/>
</dbReference>